<evidence type="ECO:0000313" key="8">
    <source>
        <dbReference type="EMBL" id="GLH65872.1"/>
    </source>
</evidence>
<comment type="caution">
    <text evidence="8">The sequence shown here is derived from an EMBL/GenBank/DDBJ whole genome shotgun (WGS) entry which is preliminary data.</text>
</comment>
<dbReference type="SUPFAM" id="SSF55785">
    <property type="entry name" value="PYP-like sensor domain (PAS domain)"/>
    <property type="match status" value="1"/>
</dbReference>
<keyword evidence="1" id="KW-0547">Nucleotide-binding</keyword>
<dbReference type="CDD" id="cd00130">
    <property type="entry name" value="PAS"/>
    <property type="match status" value="1"/>
</dbReference>
<proteinExistence type="predicted"/>
<evidence type="ECO:0000256" key="3">
    <source>
        <dbReference type="ARBA" id="ARBA00023015"/>
    </source>
</evidence>
<dbReference type="InterPro" id="IPR035965">
    <property type="entry name" value="PAS-like_dom_sf"/>
</dbReference>
<dbReference type="PROSITE" id="PS00676">
    <property type="entry name" value="SIGMA54_INTERACT_2"/>
    <property type="match status" value="1"/>
</dbReference>
<gene>
    <name evidence="8" type="ORF">GETHED_02360</name>
</gene>
<dbReference type="CDD" id="cd00009">
    <property type="entry name" value="AAA"/>
    <property type="match status" value="1"/>
</dbReference>
<dbReference type="PROSITE" id="PS00675">
    <property type="entry name" value="SIGMA54_INTERACT_1"/>
    <property type="match status" value="1"/>
</dbReference>
<dbReference type="InterPro" id="IPR002197">
    <property type="entry name" value="HTH_Fis"/>
</dbReference>
<dbReference type="PROSITE" id="PS50112">
    <property type="entry name" value="PAS"/>
    <property type="match status" value="1"/>
</dbReference>
<dbReference type="InterPro" id="IPR000014">
    <property type="entry name" value="PAS"/>
</dbReference>
<evidence type="ECO:0000256" key="5">
    <source>
        <dbReference type="ARBA" id="ARBA00023163"/>
    </source>
</evidence>
<reference evidence="8" key="1">
    <citation type="journal article" date="2023" name="Antonie Van Leeuwenhoek">
        <title>Mesoterricola silvestris gen. nov., sp. nov., Mesoterricola sediminis sp. nov., Geothrix oryzae sp. nov., Geothrix edaphica sp. nov., Geothrix rubra sp. nov., and Geothrix limicola sp. nov., six novel members of Acidobacteriota isolated from soils.</title>
        <authorList>
            <person name="Itoh H."/>
            <person name="Sugisawa Y."/>
            <person name="Mise K."/>
            <person name="Xu Z."/>
            <person name="Kuniyasu M."/>
            <person name="Ushijima N."/>
            <person name="Kawano K."/>
            <person name="Kobayashi E."/>
            <person name="Shiratori Y."/>
            <person name="Masuda Y."/>
            <person name="Senoo K."/>
        </authorList>
    </citation>
    <scope>NUCLEOTIDE SEQUENCE</scope>
    <source>
        <strain evidence="8">Red802</strain>
    </source>
</reference>
<dbReference type="InterPro" id="IPR025662">
    <property type="entry name" value="Sigma_54_int_dom_ATP-bd_1"/>
</dbReference>
<dbReference type="Pfam" id="PF01590">
    <property type="entry name" value="GAF"/>
    <property type="match status" value="1"/>
</dbReference>
<dbReference type="Gene3D" id="1.10.10.60">
    <property type="entry name" value="Homeodomain-like"/>
    <property type="match status" value="1"/>
</dbReference>
<dbReference type="Proteomes" id="UP001165044">
    <property type="component" value="Unassembled WGS sequence"/>
</dbReference>
<accession>A0ABQ5PTR9</accession>
<evidence type="ECO:0000256" key="4">
    <source>
        <dbReference type="ARBA" id="ARBA00023125"/>
    </source>
</evidence>
<dbReference type="Gene3D" id="3.30.450.20">
    <property type="entry name" value="PAS domain"/>
    <property type="match status" value="1"/>
</dbReference>
<evidence type="ECO:0000259" key="7">
    <source>
        <dbReference type="PROSITE" id="PS50112"/>
    </source>
</evidence>
<keyword evidence="9" id="KW-1185">Reference proteome</keyword>
<protein>
    <submittedName>
        <fullName evidence="8">Sigma-54-dependent Fis family transcriptional regulator</fullName>
    </submittedName>
</protein>
<evidence type="ECO:0000256" key="2">
    <source>
        <dbReference type="ARBA" id="ARBA00022840"/>
    </source>
</evidence>
<dbReference type="InterPro" id="IPR009057">
    <property type="entry name" value="Homeodomain-like_sf"/>
</dbReference>
<feature type="domain" description="PAS" evidence="7">
    <location>
        <begin position="219"/>
        <end position="270"/>
    </location>
</feature>
<dbReference type="SUPFAM" id="SSF55781">
    <property type="entry name" value="GAF domain-like"/>
    <property type="match status" value="1"/>
</dbReference>
<dbReference type="EMBL" id="BSDC01000001">
    <property type="protein sequence ID" value="GLH65872.1"/>
    <property type="molecule type" value="Genomic_DNA"/>
</dbReference>
<dbReference type="Gene3D" id="3.30.450.40">
    <property type="match status" value="1"/>
</dbReference>
<evidence type="ECO:0000256" key="1">
    <source>
        <dbReference type="ARBA" id="ARBA00022741"/>
    </source>
</evidence>
<name>A0ABQ5PTR9_9BACT</name>
<dbReference type="RefSeq" id="WP_285605962.1">
    <property type="nucleotide sequence ID" value="NZ_BSDC01000001.1"/>
</dbReference>
<dbReference type="SMART" id="SM00091">
    <property type="entry name" value="PAS"/>
    <property type="match status" value="1"/>
</dbReference>
<dbReference type="InterPro" id="IPR003018">
    <property type="entry name" value="GAF"/>
</dbReference>
<dbReference type="SUPFAM" id="SSF46689">
    <property type="entry name" value="Homeodomain-like"/>
    <property type="match status" value="1"/>
</dbReference>
<dbReference type="InterPro" id="IPR058031">
    <property type="entry name" value="AAA_lid_NorR"/>
</dbReference>
<dbReference type="PANTHER" id="PTHR32071">
    <property type="entry name" value="TRANSCRIPTIONAL REGULATORY PROTEIN"/>
    <property type="match status" value="1"/>
</dbReference>
<dbReference type="SMART" id="SM00382">
    <property type="entry name" value="AAA"/>
    <property type="match status" value="1"/>
</dbReference>
<dbReference type="Gene3D" id="1.10.8.60">
    <property type="match status" value="1"/>
</dbReference>
<dbReference type="InterPro" id="IPR025943">
    <property type="entry name" value="Sigma_54_int_dom_ATP-bd_2"/>
</dbReference>
<dbReference type="InterPro" id="IPR027417">
    <property type="entry name" value="P-loop_NTPase"/>
</dbReference>
<dbReference type="InterPro" id="IPR013767">
    <property type="entry name" value="PAS_fold"/>
</dbReference>
<dbReference type="PRINTS" id="PR01590">
    <property type="entry name" value="HTHFIS"/>
</dbReference>
<dbReference type="Pfam" id="PF00158">
    <property type="entry name" value="Sigma54_activat"/>
    <property type="match status" value="1"/>
</dbReference>
<feature type="domain" description="Sigma-54 factor interaction" evidence="6">
    <location>
        <begin position="348"/>
        <end position="578"/>
    </location>
</feature>
<dbReference type="SUPFAM" id="SSF52540">
    <property type="entry name" value="P-loop containing nucleoside triphosphate hydrolases"/>
    <property type="match status" value="1"/>
</dbReference>
<dbReference type="PANTHER" id="PTHR32071:SF57">
    <property type="entry name" value="C4-DICARBOXYLATE TRANSPORT TRANSCRIPTIONAL REGULATORY PROTEIN DCTD"/>
    <property type="match status" value="1"/>
</dbReference>
<keyword evidence="4" id="KW-0238">DNA-binding</keyword>
<keyword evidence="2" id="KW-0067">ATP-binding</keyword>
<dbReference type="Pfam" id="PF00989">
    <property type="entry name" value="PAS"/>
    <property type="match status" value="1"/>
</dbReference>
<organism evidence="8 9">
    <name type="scientific">Geothrix edaphica</name>
    <dbReference type="NCBI Taxonomy" id="2927976"/>
    <lineage>
        <taxon>Bacteria</taxon>
        <taxon>Pseudomonadati</taxon>
        <taxon>Acidobacteriota</taxon>
        <taxon>Holophagae</taxon>
        <taxon>Holophagales</taxon>
        <taxon>Holophagaceae</taxon>
        <taxon>Geothrix</taxon>
    </lineage>
</organism>
<dbReference type="Gene3D" id="3.40.50.300">
    <property type="entry name" value="P-loop containing nucleotide triphosphate hydrolases"/>
    <property type="match status" value="1"/>
</dbReference>
<sequence length="667" mass="72752">MAQREGQTTERWAVWDRFIRAGKIEPGTLGPELEASWRRCQAAGVDPLAGRSTMVLGSAEFAALAERKQDLIRVAKPFMENLYSLVAGSSFVVLLFDEQGYLLEAVGNPDRILASQDLNLNKGALWAEAEVGTNGAGTPLVLGRPFQVSGAEHYCQKHHRWTCSGAPIFDPRGKTIGLLDMTGPVDETHIHTLGLVMAAVEAIQHELEVGQKNRELRLLNNRLSSIILTVTDGVLVLDVDGVLDQINPVAERLLGVSSQQAAGKRITELVRDLGPIRELLAWGREFLDRELELTSGRGTLQCVASGKPILDEGGVVKGAVLFVNPINKIKGLINRFSGAQATFRFEDILGQGESLQRAVQLGQLAAANESNVLLTGESGTGKEMFAHAIHNQSERRKGPFVAINCGAIPRELIASELFGYQDGAFTGAARGGRPGKFELASGGTLFLDEIGDMPLEQQIALLRVLQDKTITRLGGDRPFVVDVRIICATHKDLREEIRKGTFRQDLYYRLNVSMIRLPPLREHPEDIPELLEAFLHKFATRKGVANLRIDPGVSGALQGYAWPGNIREFQNVVERMVHAIKGEVITLGDIPEEILRAPDAAAAVAAPAPPGPARNPAPANLREQLLEEERAQIQACLRASKGNMSKAAQELGMARNTLYRKLQKLGI</sequence>
<evidence type="ECO:0000259" key="6">
    <source>
        <dbReference type="PROSITE" id="PS50045"/>
    </source>
</evidence>
<dbReference type="InterPro" id="IPR002078">
    <property type="entry name" value="Sigma_54_int"/>
</dbReference>
<keyword evidence="3" id="KW-0805">Transcription regulation</keyword>
<dbReference type="Pfam" id="PF25601">
    <property type="entry name" value="AAA_lid_14"/>
    <property type="match status" value="1"/>
</dbReference>
<dbReference type="InterPro" id="IPR003593">
    <property type="entry name" value="AAA+_ATPase"/>
</dbReference>
<evidence type="ECO:0000313" key="9">
    <source>
        <dbReference type="Proteomes" id="UP001165044"/>
    </source>
</evidence>
<dbReference type="PROSITE" id="PS50045">
    <property type="entry name" value="SIGMA54_INTERACT_4"/>
    <property type="match status" value="1"/>
</dbReference>
<keyword evidence="5" id="KW-0804">Transcription</keyword>
<dbReference type="InterPro" id="IPR029016">
    <property type="entry name" value="GAF-like_dom_sf"/>
</dbReference>
<dbReference type="Pfam" id="PF02954">
    <property type="entry name" value="HTH_8"/>
    <property type="match status" value="1"/>
</dbReference>